<evidence type="ECO:0000313" key="3">
    <source>
        <dbReference type="EMBL" id="MPM93258.1"/>
    </source>
</evidence>
<evidence type="ECO:0000256" key="1">
    <source>
        <dbReference type="ARBA" id="ARBA00023172"/>
    </source>
</evidence>
<reference evidence="3" key="1">
    <citation type="submission" date="2019-08" db="EMBL/GenBank/DDBJ databases">
        <authorList>
            <person name="Kucharzyk K."/>
            <person name="Murdoch R.W."/>
            <person name="Higgins S."/>
            <person name="Loffler F."/>
        </authorList>
    </citation>
    <scope>NUCLEOTIDE SEQUENCE</scope>
</reference>
<protein>
    <submittedName>
        <fullName evidence="3">Tyrosine recombinase XerD</fullName>
    </submittedName>
</protein>
<dbReference type="EMBL" id="VSSQ01040095">
    <property type="protein sequence ID" value="MPM93258.1"/>
    <property type="molecule type" value="Genomic_DNA"/>
</dbReference>
<feature type="domain" description="Tyr recombinase" evidence="2">
    <location>
        <begin position="1"/>
        <end position="155"/>
    </location>
</feature>
<name>A0A645DVV5_9ZZZZ</name>
<dbReference type="InterPro" id="IPR011010">
    <property type="entry name" value="DNA_brk_join_enz"/>
</dbReference>
<dbReference type="GO" id="GO:0003677">
    <property type="term" value="F:DNA binding"/>
    <property type="evidence" value="ECO:0007669"/>
    <property type="project" value="InterPro"/>
</dbReference>
<evidence type="ECO:0000259" key="2">
    <source>
        <dbReference type="PROSITE" id="PS51898"/>
    </source>
</evidence>
<sequence>MRRCVYPARDVNLMDKYLVLHDNKNGKDRMVPISNSLAVVCEEYLKHSEQYRTNYDSKRFFIKPNVKPFGSEAAYKWFRKLIYEAGISYQGRGIGPRLHDFRHTFSVHTLVSMAENGLDMYYSLPILSTYLGHQSVASTDKYVRLTAEMFPLILQKTNKLYPYLFSKIYKLQDYETN</sequence>
<dbReference type="Pfam" id="PF00589">
    <property type="entry name" value="Phage_integrase"/>
    <property type="match status" value="1"/>
</dbReference>
<dbReference type="PROSITE" id="PS51898">
    <property type="entry name" value="TYR_RECOMBINASE"/>
    <property type="match status" value="1"/>
</dbReference>
<dbReference type="Gene3D" id="1.10.443.10">
    <property type="entry name" value="Intergrase catalytic core"/>
    <property type="match status" value="1"/>
</dbReference>
<comment type="caution">
    <text evidence="3">The sequence shown here is derived from an EMBL/GenBank/DDBJ whole genome shotgun (WGS) entry which is preliminary data.</text>
</comment>
<proteinExistence type="predicted"/>
<gene>
    <name evidence="3" type="primary">xerD_88</name>
    <name evidence="3" type="ORF">SDC9_140394</name>
</gene>
<organism evidence="3">
    <name type="scientific">bioreactor metagenome</name>
    <dbReference type="NCBI Taxonomy" id="1076179"/>
    <lineage>
        <taxon>unclassified sequences</taxon>
        <taxon>metagenomes</taxon>
        <taxon>ecological metagenomes</taxon>
    </lineage>
</organism>
<dbReference type="GO" id="GO:0015074">
    <property type="term" value="P:DNA integration"/>
    <property type="evidence" value="ECO:0007669"/>
    <property type="project" value="InterPro"/>
</dbReference>
<dbReference type="InterPro" id="IPR013762">
    <property type="entry name" value="Integrase-like_cat_sf"/>
</dbReference>
<dbReference type="GO" id="GO:0006310">
    <property type="term" value="P:DNA recombination"/>
    <property type="evidence" value="ECO:0007669"/>
    <property type="project" value="UniProtKB-KW"/>
</dbReference>
<dbReference type="SUPFAM" id="SSF56349">
    <property type="entry name" value="DNA breaking-rejoining enzymes"/>
    <property type="match status" value="1"/>
</dbReference>
<keyword evidence="1" id="KW-0233">DNA recombination</keyword>
<dbReference type="AlphaFoldDB" id="A0A645DVV5"/>
<accession>A0A645DVV5</accession>
<dbReference type="InterPro" id="IPR002104">
    <property type="entry name" value="Integrase_catalytic"/>
</dbReference>